<comment type="similarity">
    <text evidence="5">Belongs to the class I-like SAM-binding methyltransferase superfamily. RsmB/NOP family.</text>
</comment>
<sequence length="480" mass="50952">MSMTEGSARLRKENARKRRDNAGGMEGKPRAKTRPAPTPADEEASRKPGLRARQVAAKLLAAVVEQQTSLDGLTDPDHGHPHLRQLEPRDQALVKAILVTALRYRGTLSAEIAERLDRPLPGNATALNHLLHVAAAQIRFLDVPDSAAVDLAVAAAEADPRTRRFKGLVNALLRRLTREVGAAPVETDPVADCPAWLYERLVAAYGKPRANAIAAAQRLPAPIDITVKSDAEDWAGRLGGTAISPLTVRLDAETQGSISGLAGYGDGAWWVQDASAALPARLFGDLAGMNAADLCAAPGGKTAQLVVAGASVTACEASKSRVKRLEANLARLGLNAETLTGPFQEVLADRAFEAVLLDAPCSSTGTLRRHPDVGYTKTLEDVRRLAELQAKLLEEAARFVAPGGKLVFSNCSIDPIEGEEVVAAFLAAHGDFAREPVSGDELPELAEAVTPEGDLRTTPDMRAEIGGLDGFYAARLVRRS</sequence>
<proteinExistence type="inferred from homology"/>
<evidence type="ECO:0000256" key="4">
    <source>
        <dbReference type="ARBA" id="ARBA00022884"/>
    </source>
</evidence>
<keyword evidence="4 5" id="KW-0694">RNA-binding</keyword>
<dbReference type="CDD" id="cd02440">
    <property type="entry name" value="AdoMet_MTases"/>
    <property type="match status" value="1"/>
</dbReference>
<evidence type="ECO:0000256" key="6">
    <source>
        <dbReference type="SAM" id="MobiDB-lite"/>
    </source>
</evidence>
<protein>
    <submittedName>
        <fullName evidence="8">MFS transporter</fullName>
    </submittedName>
</protein>
<keyword evidence="9" id="KW-1185">Reference proteome</keyword>
<evidence type="ECO:0000256" key="5">
    <source>
        <dbReference type="PROSITE-ProRule" id="PRU01023"/>
    </source>
</evidence>
<dbReference type="InterPro" id="IPR001678">
    <property type="entry name" value="MeTrfase_RsmB-F_NOP2_dom"/>
</dbReference>
<evidence type="ECO:0000256" key="3">
    <source>
        <dbReference type="ARBA" id="ARBA00022691"/>
    </source>
</evidence>
<dbReference type="GO" id="GO:0006355">
    <property type="term" value="P:regulation of DNA-templated transcription"/>
    <property type="evidence" value="ECO:0007669"/>
    <property type="project" value="InterPro"/>
</dbReference>
<evidence type="ECO:0000256" key="2">
    <source>
        <dbReference type="ARBA" id="ARBA00022679"/>
    </source>
</evidence>
<dbReference type="InterPro" id="IPR029063">
    <property type="entry name" value="SAM-dependent_MTases_sf"/>
</dbReference>
<dbReference type="SUPFAM" id="SSF53335">
    <property type="entry name" value="S-adenosyl-L-methionine-dependent methyltransferases"/>
    <property type="match status" value="1"/>
</dbReference>
<dbReference type="AlphaFoldDB" id="A0A371X0G2"/>
<gene>
    <name evidence="8" type="ORF">DYI37_15260</name>
</gene>
<feature type="region of interest" description="Disordered" evidence="6">
    <location>
        <begin position="1"/>
        <end position="49"/>
    </location>
</feature>
<evidence type="ECO:0000259" key="7">
    <source>
        <dbReference type="PROSITE" id="PS51686"/>
    </source>
</evidence>
<dbReference type="InterPro" id="IPR049560">
    <property type="entry name" value="MeTrfase_RsmB-F_NOP2_cat"/>
</dbReference>
<dbReference type="PANTHER" id="PTHR22807">
    <property type="entry name" value="NOP2 YEAST -RELATED NOL1/NOP2/FMU SUN DOMAIN-CONTAINING"/>
    <property type="match status" value="1"/>
</dbReference>
<dbReference type="Gene3D" id="1.10.940.10">
    <property type="entry name" value="NusB-like"/>
    <property type="match status" value="1"/>
</dbReference>
<dbReference type="GO" id="GO:0003723">
    <property type="term" value="F:RNA binding"/>
    <property type="evidence" value="ECO:0007669"/>
    <property type="project" value="UniProtKB-UniRule"/>
</dbReference>
<accession>A0A371X0G2</accession>
<dbReference type="GO" id="GO:0001510">
    <property type="term" value="P:RNA methylation"/>
    <property type="evidence" value="ECO:0007669"/>
    <property type="project" value="InterPro"/>
</dbReference>
<feature type="binding site" evidence="5">
    <location>
        <position position="358"/>
    </location>
    <ligand>
        <name>S-adenosyl-L-methionine</name>
        <dbReference type="ChEBI" id="CHEBI:59789"/>
    </ligand>
</feature>
<evidence type="ECO:0000256" key="1">
    <source>
        <dbReference type="ARBA" id="ARBA00022603"/>
    </source>
</evidence>
<dbReference type="PROSITE" id="PS51686">
    <property type="entry name" value="SAM_MT_RSMB_NOP"/>
    <property type="match status" value="1"/>
</dbReference>
<feature type="domain" description="SAM-dependent MTase RsmB/NOP-type" evidence="7">
    <location>
        <begin position="201"/>
        <end position="479"/>
    </location>
</feature>
<dbReference type="EMBL" id="QURL01000006">
    <property type="protein sequence ID" value="RFC62702.1"/>
    <property type="molecule type" value="Genomic_DNA"/>
</dbReference>
<keyword evidence="1 5" id="KW-0489">Methyltransferase</keyword>
<dbReference type="OrthoDB" id="9810297at2"/>
<feature type="active site" description="Nucleophile" evidence="5">
    <location>
        <position position="411"/>
    </location>
</feature>
<dbReference type="Pfam" id="PF01029">
    <property type="entry name" value="NusB"/>
    <property type="match status" value="1"/>
</dbReference>
<keyword evidence="3 5" id="KW-0949">S-adenosyl-L-methionine</keyword>
<dbReference type="Pfam" id="PF01189">
    <property type="entry name" value="Methyltr_RsmB-F"/>
    <property type="match status" value="1"/>
</dbReference>
<dbReference type="Gene3D" id="3.40.50.150">
    <property type="entry name" value="Vaccinia Virus protein VP39"/>
    <property type="match status" value="1"/>
</dbReference>
<organism evidence="8 9">
    <name type="scientific">Fulvimarina endophytica</name>
    <dbReference type="NCBI Taxonomy" id="2293836"/>
    <lineage>
        <taxon>Bacteria</taxon>
        <taxon>Pseudomonadati</taxon>
        <taxon>Pseudomonadota</taxon>
        <taxon>Alphaproteobacteria</taxon>
        <taxon>Hyphomicrobiales</taxon>
        <taxon>Aurantimonadaceae</taxon>
        <taxon>Fulvimarina</taxon>
    </lineage>
</organism>
<dbReference type="InterPro" id="IPR006027">
    <property type="entry name" value="NusB_RsmB_TIM44"/>
</dbReference>
<dbReference type="Proteomes" id="UP000264310">
    <property type="component" value="Unassembled WGS sequence"/>
</dbReference>
<name>A0A371X0G2_9HYPH</name>
<dbReference type="InterPro" id="IPR023267">
    <property type="entry name" value="RCMT"/>
</dbReference>
<comment type="caution">
    <text evidence="5">Lacks conserved residue(s) required for the propagation of feature annotation.</text>
</comment>
<feature type="binding site" evidence="5">
    <location>
        <begin position="295"/>
        <end position="301"/>
    </location>
    <ligand>
        <name>S-adenosyl-L-methionine</name>
        <dbReference type="ChEBI" id="CHEBI:59789"/>
    </ligand>
</feature>
<dbReference type="PANTHER" id="PTHR22807:SF61">
    <property type="entry name" value="NOL1_NOP2_SUN FAMILY PROTEIN _ ANTITERMINATION NUSB DOMAIN-CONTAINING PROTEIN"/>
    <property type="match status" value="1"/>
</dbReference>
<keyword evidence="2 5" id="KW-0808">Transferase</keyword>
<reference evidence="8 9" key="1">
    <citation type="submission" date="2018-08" db="EMBL/GenBank/DDBJ databases">
        <title>Fulvimarina sp. 85, whole genome shotgun sequence.</title>
        <authorList>
            <person name="Tuo L."/>
        </authorList>
    </citation>
    <scope>NUCLEOTIDE SEQUENCE [LARGE SCALE GENOMIC DNA]</scope>
    <source>
        <strain evidence="8 9">85</strain>
    </source>
</reference>
<dbReference type="GO" id="GO:0008173">
    <property type="term" value="F:RNA methyltransferase activity"/>
    <property type="evidence" value="ECO:0007669"/>
    <property type="project" value="InterPro"/>
</dbReference>
<comment type="caution">
    <text evidence="8">The sequence shown here is derived from an EMBL/GenBank/DDBJ whole genome shotgun (WGS) entry which is preliminary data.</text>
</comment>
<feature type="binding site" evidence="5">
    <location>
        <position position="316"/>
    </location>
    <ligand>
        <name>S-adenosyl-L-methionine</name>
        <dbReference type="ChEBI" id="CHEBI:59789"/>
    </ligand>
</feature>
<dbReference type="PRINTS" id="PR02008">
    <property type="entry name" value="RCMTFAMILY"/>
</dbReference>
<dbReference type="SUPFAM" id="SSF48013">
    <property type="entry name" value="NusB-like"/>
    <property type="match status" value="1"/>
</dbReference>
<dbReference type="InterPro" id="IPR035926">
    <property type="entry name" value="NusB-like_sf"/>
</dbReference>
<evidence type="ECO:0000313" key="8">
    <source>
        <dbReference type="EMBL" id="RFC62702.1"/>
    </source>
</evidence>
<evidence type="ECO:0000313" key="9">
    <source>
        <dbReference type="Proteomes" id="UP000264310"/>
    </source>
</evidence>